<reference evidence="5" key="1">
    <citation type="journal article" date="2008" name="Nat. Genet.">
        <title>The Pristionchus pacificus genome provides a unique perspective on nematode lifestyle and parasitism.</title>
        <authorList>
            <person name="Dieterich C."/>
            <person name="Clifton S.W."/>
            <person name="Schuster L.N."/>
            <person name="Chinwalla A."/>
            <person name="Delehaunty K."/>
            <person name="Dinkelacker I."/>
            <person name="Fulton L."/>
            <person name="Fulton R."/>
            <person name="Godfrey J."/>
            <person name="Minx P."/>
            <person name="Mitreva M."/>
            <person name="Roeseler W."/>
            <person name="Tian H."/>
            <person name="Witte H."/>
            <person name="Yang S.P."/>
            <person name="Wilson R.K."/>
            <person name="Sommer R.J."/>
        </authorList>
    </citation>
    <scope>NUCLEOTIDE SEQUENCE [LARGE SCALE GENOMIC DNA]</scope>
    <source>
        <strain evidence="5">PS312</strain>
    </source>
</reference>
<proteinExistence type="predicted"/>
<dbReference type="EnsemblMetazoa" id="PPA17689.1">
    <property type="protein sequence ID" value="PPA17689.1"/>
    <property type="gene ID" value="WBGene00107243"/>
</dbReference>
<evidence type="ECO:0000256" key="1">
    <source>
        <dbReference type="SAM" id="MobiDB-lite"/>
    </source>
</evidence>
<evidence type="ECO:0000256" key="2">
    <source>
        <dbReference type="SAM" id="Phobius"/>
    </source>
</evidence>
<accession>A0A8R1UFA5</accession>
<keyword evidence="3" id="KW-0732">Signal</keyword>
<feature type="signal peptide" evidence="3">
    <location>
        <begin position="1"/>
        <end position="20"/>
    </location>
</feature>
<dbReference type="AlphaFoldDB" id="A0A2A6C6H5"/>
<keyword evidence="2" id="KW-0812">Transmembrane</keyword>
<name>A0A2A6C6H5_PRIPA</name>
<gene>
    <name evidence="4" type="primary">WBGene00107243</name>
</gene>
<feature type="chain" id="PRO_5043456039" evidence="3">
    <location>
        <begin position="21"/>
        <end position="230"/>
    </location>
</feature>
<keyword evidence="5" id="KW-1185">Reference proteome</keyword>
<evidence type="ECO:0000313" key="5">
    <source>
        <dbReference type="Proteomes" id="UP000005239"/>
    </source>
</evidence>
<dbReference type="Proteomes" id="UP000005239">
    <property type="component" value="Unassembled WGS sequence"/>
</dbReference>
<protein>
    <submittedName>
        <fullName evidence="4">Uncharacterized protein</fullName>
    </submittedName>
</protein>
<sequence>MPSGSPLLALFFCHFALVVGWRWKFTPNAVSCDECNPYCEVRQKFKSFAEFKSMRNTLNNSALLTCVTRAISTSKPKCEALSNDLEPGVLLRCYFTNLADLEPILMAPYLTNQVKEMIGESTGNEPARKSDRANTTTIIIAMVLFIVIAVVIVVGSAYMIVRRIHWARNKNKIDLMAVANAQAHVINVAEEHNNRANSPPIDGKGSQGGSASTEQKGGGSAKSTSEPKKT</sequence>
<keyword evidence="2" id="KW-1133">Transmembrane helix</keyword>
<evidence type="ECO:0000256" key="3">
    <source>
        <dbReference type="SAM" id="SignalP"/>
    </source>
</evidence>
<keyword evidence="2" id="KW-0472">Membrane</keyword>
<evidence type="ECO:0000313" key="4">
    <source>
        <dbReference type="EnsemblMetazoa" id="PPA17689.1"/>
    </source>
</evidence>
<feature type="transmembrane region" description="Helical" evidence="2">
    <location>
        <begin position="138"/>
        <end position="161"/>
    </location>
</feature>
<feature type="region of interest" description="Disordered" evidence="1">
    <location>
        <begin position="193"/>
        <end position="230"/>
    </location>
</feature>
<organism evidence="4 5">
    <name type="scientific">Pristionchus pacificus</name>
    <name type="common">Parasitic nematode worm</name>
    <dbReference type="NCBI Taxonomy" id="54126"/>
    <lineage>
        <taxon>Eukaryota</taxon>
        <taxon>Metazoa</taxon>
        <taxon>Ecdysozoa</taxon>
        <taxon>Nematoda</taxon>
        <taxon>Chromadorea</taxon>
        <taxon>Rhabditida</taxon>
        <taxon>Rhabditina</taxon>
        <taxon>Diplogasteromorpha</taxon>
        <taxon>Diplogasteroidea</taxon>
        <taxon>Neodiplogasteridae</taxon>
        <taxon>Pristionchus</taxon>
    </lineage>
</organism>
<accession>A0A2A6C6H5</accession>
<reference evidence="4" key="2">
    <citation type="submission" date="2022-06" db="UniProtKB">
        <authorList>
            <consortium name="EnsemblMetazoa"/>
        </authorList>
    </citation>
    <scope>IDENTIFICATION</scope>
    <source>
        <strain evidence="4">PS312</strain>
    </source>
</reference>